<evidence type="ECO:0000313" key="3">
    <source>
        <dbReference type="EMBL" id="MDX6804896.1"/>
    </source>
</evidence>
<dbReference type="RefSeq" id="WP_319843007.1">
    <property type="nucleotide sequence ID" value="NZ_JAXAFJ010000001.1"/>
</dbReference>
<dbReference type="GO" id="GO:0016798">
    <property type="term" value="F:hydrolase activity, acting on glycosyl bonds"/>
    <property type="evidence" value="ECO:0007669"/>
    <property type="project" value="UniProtKB-KW"/>
</dbReference>
<feature type="chain" id="PRO_5046629686" evidence="1">
    <location>
        <begin position="28"/>
        <end position="263"/>
    </location>
</feature>
<accession>A0ABU4RK03</accession>
<keyword evidence="3" id="KW-0378">Hydrolase</keyword>
<evidence type="ECO:0000313" key="4">
    <source>
        <dbReference type="Proteomes" id="UP001274321"/>
    </source>
</evidence>
<evidence type="ECO:0000256" key="1">
    <source>
        <dbReference type="SAM" id="SignalP"/>
    </source>
</evidence>
<dbReference type="Proteomes" id="UP001274321">
    <property type="component" value="Unassembled WGS sequence"/>
</dbReference>
<proteinExistence type="predicted"/>
<feature type="domain" description="Phosphodiester glycosidase" evidence="2">
    <location>
        <begin position="85"/>
        <end position="239"/>
    </location>
</feature>
<reference evidence="3 4" key="1">
    <citation type="submission" date="2023-11" db="EMBL/GenBank/DDBJ databases">
        <authorList>
            <person name="Bao R."/>
        </authorList>
    </citation>
    <scope>NUCLEOTIDE SEQUENCE [LARGE SCALE GENOMIC DNA]</scope>
    <source>
        <strain evidence="3 4">PJ23</strain>
    </source>
</reference>
<comment type="caution">
    <text evidence="3">The sequence shown here is derived from an EMBL/GenBank/DDBJ whole genome shotgun (WGS) entry which is preliminary data.</text>
</comment>
<keyword evidence="4" id="KW-1185">Reference proteome</keyword>
<organism evidence="3 4">
    <name type="scientific">Terrihabitans rhizophilus</name>
    <dbReference type="NCBI Taxonomy" id="3092662"/>
    <lineage>
        <taxon>Bacteria</taxon>
        <taxon>Pseudomonadati</taxon>
        <taxon>Pseudomonadota</taxon>
        <taxon>Alphaproteobacteria</taxon>
        <taxon>Hyphomicrobiales</taxon>
        <taxon>Terrihabitans</taxon>
    </lineage>
</organism>
<gene>
    <name evidence="3" type="ORF">SCD90_02355</name>
</gene>
<sequence>MFSSSTLRNAAAAAAFFVAASSAGSRAADANGCAQETFESGRYAVCTVDASASGLRLFWNDGEGKPFRNFSNLAKAIEGGGGELLFALNGGMYQRDFTPVGLHIEDGQELRPADRASVEGPPAKVPNFYKKPNGVFFIGEGKAGILPTEVFLQKRPEARFATQSGPMLVIENELHPALIPGSTDKTRRSGVGICAEGQVRFAVSDDAVNFHDFARLFRDGLGCRDALFLDGGRGVGLYVPSLGRNDWSWYGGYGPIIGLVTQR</sequence>
<dbReference type="EMBL" id="JAXAFJ010000001">
    <property type="protein sequence ID" value="MDX6804896.1"/>
    <property type="molecule type" value="Genomic_DNA"/>
</dbReference>
<keyword evidence="3" id="KW-0326">Glycosidase</keyword>
<evidence type="ECO:0000259" key="2">
    <source>
        <dbReference type="Pfam" id="PF09992"/>
    </source>
</evidence>
<feature type="signal peptide" evidence="1">
    <location>
        <begin position="1"/>
        <end position="27"/>
    </location>
</feature>
<dbReference type="Pfam" id="PF09992">
    <property type="entry name" value="NAGPA"/>
    <property type="match status" value="1"/>
</dbReference>
<dbReference type="InterPro" id="IPR018711">
    <property type="entry name" value="NAGPA"/>
</dbReference>
<protein>
    <submittedName>
        <fullName evidence="3">Phosphodiester glycosidase family protein</fullName>
    </submittedName>
</protein>
<name>A0ABU4RK03_9HYPH</name>
<keyword evidence="1" id="KW-0732">Signal</keyword>